<proteinExistence type="inferred from homology"/>
<dbReference type="GO" id="GO:0007097">
    <property type="term" value="P:nuclear migration"/>
    <property type="evidence" value="ECO:0007669"/>
    <property type="project" value="TreeGrafter"/>
</dbReference>
<dbReference type="InterPro" id="IPR057663">
    <property type="entry name" value="TACC3_Aurora-A_bind"/>
</dbReference>
<feature type="compositionally biased region" description="Polar residues" evidence="8">
    <location>
        <begin position="241"/>
        <end position="251"/>
    </location>
</feature>
<keyword evidence="3" id="KW-0963">Cytoplasm</keyword>
<evidence type="ECO:0000313" key="10">
    <source>
        <dbReference type="EMBL" id="KAK9533671.1"/>
    </source>
</evidence>
<accession>A0AAW1FGM3</accession>
<feature type="compositionally biased region" description="Basic and acidic residues" evidence="8">
    <location>
        <begin position="344"/>
        <end position="357"/>
    </location>
</feature>
<protein>
    <recommendedName>
        <fullName evidence="9">Transforming acidic coiled-coil-containing protein C-terminal domain-containing protein</fullName>
    </recommendedName>
</protein>
<evidence type="ECO:0000256" key="7">
    <source>
        <dbReference type="SAM" id="Coils"/>
    </source>
</evidence>
<feature type="region of interest" description="Disordered" evidence="8">
    <location>
        <begin position="552"/>
        <end position="697"/>
    </location>
</feature>
<feature type="region of interest" description="Disordered" evidence="8">
    <location>
        <begin position="145"/>
        <end position="188"/>
    </location>
</feature>
<organism evidence="10 11">
    <name type="scientific">Zoarces viviparus</name>
    <name type="common">Viviparous eelpout</name>
    <name type="synonym">Blennius viviparus</name>
    <dbReference type="NCBI Taxonomy" id="48416"/>
    <lineage>
        <taxon>Eukaryota</taxon>
        <taxon>Metazoa</taxon>
        <taxon>Chordata</taxon>
        <taxon>Craniata</taxon>
        <taxon>Vertebrata</taxon>
        <taxon>Euteleostomi</taxon>
        <taxon>Actinopterygii</taxon>
        <taxon>Neopterygii</taxon>
        <taxon>Teleostei</taxon>
        <taxon>Neoteleostei</taxon>
        <taxon>Acanthomorphata</taxon>
        <taxon>Eupercaria</taxon>
        <taxon>Perciformes</taxon>
        <taxon>Cottioidei</taxon>
        <taxon>Zoarcales</taxon>
        <taxon>Zoarcidae</taxon>
        <taxon>Zoarcinae</taxon>
        <taxon>Zoarces</taxon>
    </lineage>
</organism>
<dbReference type="GO" id="GO:0007052">
    <property type="term" value="P:mitotic spindle organization"/>
    <property type="evidence" value="ECO:0007669"/>
    <property type="project" value="InterPro"/>
</dbReference>
<evidence type="ECO:0000256" key="1">
    <source>
        <dbReference type="ARBA" id="ARBA00004245"/>
    </source>
</evidence>
<dbReference type="FunFam" id="1.20.5.1700:FF:000001">
    <property type="entry name" value="Transforming acidic coiled-coil-containing protein 1 isoform 2"/>
    <property type="match status" value="1"/>
</dbReference>
<comment type="subcellular location">
    <subcellularLocation>
        <location evidence="1">Cytoplasm</location>
        <location evidence="1">Cytoskeleton</location>
    </subcellularLocation>
</comment>
<feature type="compositionally biased region" description="Polar residues" evidence="8">
    <location>
        <begin position="276"/>
        <end position="285"/>
    </location>
</feature>
<sequence length="1117" mass="121339">MSSVDVNDENRGVCPAGKHNSSITDIFDLDQPTGRPSILRQTENLPSKVVPKGTKVAFQTPRRDPVTKRIVSPTKPVRMTSVDECTKAMETLNLDKFNTLQKDATEQPQPKQEVSSYPDDDMPIQSKGGYQFDFDNLDSIDPFVGSVQTVLSPARPAAENPPTESQHTEPENSSEEHGKIETALDETLPFIQSMENSLVDVSTDISSRESSVVTVRKVPAVEEQDSCTATPDEKQPGRVSPNVNQDNSSGSFIEDAPLPTKGAYSLDFDNLDEVNPFQTGGSKLPNSPVLGRKVPDIDPPVEETLIKENEPTNVNVAQGVPELVDVLSSESSVVTGVKVPADEVRESCTATPDEKQPAKMSPTVAQDKVSGSFAEDAPLPAKGAYSLDFDNLDAVNPFQTGGSKLPNSPVCGRTVSDIDPTVETQMKENEPTNVKVPEAAQGALELVDVSTDVLSSESSEVTAVKGPADKVRESCTVTPDEKQPAKMSPTVAQDKVSGSFAEDAPLPAKGAYSLDFDNLDTVNPFQIGGSKIPNSPVRGRTVADIETQIKENEPTSVVIPEVTQEGPVQPEKKPTAAVAPNSANAAKTAAAESTTLPADAPIKEGPVKLEFNFGDGSEVKRKPPPKKFGKGPAGVKPEEGKPANDMKPPEEPSVRPDASDAADVPKGSYSIDFDKFDEPNFNPFGTKASMNNSPKYGKKSVPVLVETLIPGRAEKPVEKEAVSSACAGKSVQAAAQPNPGAVRENAIFKAASDQDEGFQPKAERPAESLPELVEVCQPEQKSETAMSAFSEEFVPGTMFMADDFDGQMDYLEQFGSSTFKESALRKQSLYLKFDPLLRESPKKSAGPVAHTHVPQPAAFVSRLEPPQMAEQTPNGPQKDDFKLFDATAPAPILAVLPFPQPANTEDAIIEVLKYSQKDMDAAIARVQAEGKKNQDQWSAKYKKMLDDGQELRKIIAEFELVIAKMMADQEKERELAQAKLDEALLEKEQVSSDLNAIERSFSDLFKRLEKYKGVVEGYKKNEVTLKACAQDYLARIRKEEQRYHTLKAHAEEKITHANNEISEVRSKNTAEVCALQAQLRREQLKVQSLVKSIDQKVKEAEELTKLCDELITKVQKG</sequence>
<feature type="compositionally biased region" description="Polar residues" evidence="8">
    <location>
        <begin position="202"/>
        <end position="213"/>
    </location>
</feature>
<evidence type="ECO:0000313" key="11">
    <source>
        <dbReference type="Proteomes" id="UP001488805"/>
    </source>
</evidence>
<dbReference type="InterPro" id="IPR039915">
    <property type="entry name" value="TACC"/>
</dbReference>
<dbReference type="AlphaFoldDB" id="A0AAW1FGM3"/>
<dbReference type="PANTHER" id="PTHR13924:SF4">
    <property type="entry name" value="TRANSFORMING ACIDIC COILED-COIL-CONTAINING PROTEIN 3"/>
    <property type="match status" value="1"/>
</dbReference>
<gene>
    <name evidence="10" type="ORF">VZT92_008775</name>
</gene>
<dbReference type="PANTHER" id="PTHR13924">
    <property type="entry name" value="TRANSFORMING ACIDIC COILED-COIL CONTAINING PROTEIN 1/2"/>
    <property type="match status" value="1"/>
</dbReference>
<comment type="similarity">
    <text evidence="2">Belongs to the TACC family.</text>
</comment>
<dbReference type="GO" id="GO:0005856">
    <property type="term" value="C:cytoskeleton"/>
    <property type="evidence" value="ECO:0007669"/>
    <property type="project" value="UniProtKB-SubCell"/>
</dbReference>
<keyword evidence="6" id="KW-0206">Cytoskeleton</keyword>
<feature type="region of interest" description="Disordered" evidence="8">
    <location>
        <begin position="1"/>
        <end position="67"/>
    </location>
</feature>
<feature type="compositionally biased region" description="Basic and acidic residues" evidence="8">
    <location>
        <begin position="467"/>
        <end position="484"/>
    </location>
</feature>
<feature type="compositionally biased region" description="Basic and acidic residues" evidence="8">
    <location>
        <begin position="636"/>
        <end position="658"/>
    </location>
</feature>
<keyword evidence="4" id="KW-0597">Phosphoprotein</keyword>
<evidence type="ECO:0000256" key="5">
    <source>
        <dbReference type="ARBA" id="ARBA00023054"/>
    </source>
</evidence>
<dbReference type="Gene3D" id="1.20.5.1700">
    <property type="match status" value="1"/>
</dbReference>
<dbReference type="GO" id="GO:0021987">
    <property type="term" value="P:cerebral cortex development"/>
    <property type="evidence" value="ECO:0007669"/>
    <property type="project" value="TreeGrafter"/>
</dbReference>
<feature type="compositionally biased region" description="Basic and acidic residues" evidence="8">
    <location>
        <begin position="166"/>
        <end position="182"/>
    </location>
</feature>
<dbReference type="Proteomes" id="UP001488805">
    <property type="component" value="Unassembled WGS sequence"/>
</dbReference>
<evidence type="ECO:0000256" key="8">
    <source>
        <dbReference type="SAM" id="MobiDB-lite"/>
    </source>
</evidence>
<name>A0AAW1FGM3_ZOAVI</name>
<feature type="compositionally biased region" description="Polar residues" evidence="8">
    <location>
        <begin position="97"/>
        <end position="115"/>
    </location>
</feature>
<keyword evidence="11" id="KW-1185">Reference proteome</keyword>
<feature type="domain" description="Transforming acidic coiled-coil-containing protein C-terminal" evidence="9">
    <location>
        <begin position="914"/>
        <end position="1111"/>
    </location>
</feature>
<evidence type="ECO:0000256" key="3">
    <source>
        <dbReference type="ARBA" id="ARBA00022490"/>
    </source>
</evidence>
<dbReference type="Pfam" id="PF25777">
    <property type="entry name" value="Aurora-A_bind_TACC3"/>
    <property type="match status" value="1"/>
</dbReference>
<feature type="compositionally biased region" description="Low complexity" evidence="8">
    <location>
        <begin position="575"/>
        <end position="595"/>
    </location>
</feature>
<evidence type="ECO:0000256" key="4">
    <source>
        <dbReference type="ARBA" id="ARBA00022553"/>
    </source>
</evidence>
<feature type="region of interest" description="Disordered" evidence="8">
    <location>
        <begin position="202"/>
        <end position="297"/>
    </location>
</feature>
<feature type="region of interest" description="Disordered" evidence="8">
    <location>
        <begin position="751"/>
        <end position="771"/>
    </location>
</feature>
<feature type="region of interest" description="Disordered" evidence="8">
    <location>
        <begin position="457"/>
        <end position="504"/>
    </location>
</feature>
<evidence type="ECO:0000256" key="6">
    <source>
        <dbReference type="ARBA" id="ARBA00023212"/>
    </source>
</evidence>
<feature type="region of interest" description="Disordered" evidence="8">
    <location>
        <begin position="97"/>
        <end position="132"/>
    </location>
</feature>
<feature type="region of interest" description="Disordered" evidence="8">
    <location>
        <begin position="344"/>
        <end position="377"/>
    </location>
</feature>
<dbReference type="Pfam" id="PF05010">
    <property type="entry name" value="TACC_C"/>
    <property type="match status" value="1"/>
</dbReference>
<feature type="coiled-coil region" evidence="7">
    <location>
        <begin position="966"/>
        <end position="1000"/>
    </location>
</feature>
<keyword evidence="5 7" id="KW-0175">Coiled coil</keyword>
<dbReference type="EMBL" id="JBCEZU010000067">
    <property type="protein sequence ID" value="KAK9533671.1"/>
    <property type="molecule type" value="Genomic_DNA"/>
</dbReference>
<evidence type="ECO:0000256" key="2">
    <source>
        <dbReference type="ARBA" id="ARBA00009423"/>
    </source>
</evidence>
<dbReference type="InterPro" id="IPR007707">
    <property type="entry name" value="TACC_C"/>
</dbReference>
<evidence type="ECO:0000259" key="9">
    <source>
        <dbReference type="Pfam" id="PF05010"/>
    </source>
</evidence>
<dbReference type="GO" id="GO:0005737">
    <property type="term" value="C:cytoplasm"/>
    <property type="evidence" value="ECO:0007669"/>
    <property type="project" value="TreeGrafter"/>
</dbReference>
<comment type="caution">
    <text evidence="10">The sequence shown here is derived from an EMBL/GenBank/DDBJ whole genome shotgun (WGS) entry which is preliminary data.</text>
</comment>
<reference evidence="10 11" key="1">
    <citation type="journal article" date="2024" name="Genome Biol. Evol.">
        <title>Chromosome-level genome assembly of the viviparous eelpout Zoarces viviparus.</title>
        <authorList>
            <person name="Fuhrmann N."/>
            <person name="Brasseur M.V."/>
            <person name="Bakowski C.E."/>
            <person name="Podsiadlowski L."/>
            <person name="Prost S."/>
            <person name="Krehenwinkel H."/>
            <person name="Mayer C."/>
        </authorList>
    </citation>
    <scope>NUCLEOTIDE SEQUENCE [LARGE SCALE GENOMIC DNA]</scope>
    <source>
        <strain evidence="10">NO-MEL_2022_Ind0_liver</strain>
    </source>
</reference>